<evidence type="ECO:0000256" key="3">
    <source>
        <dbReference type="ARBA" id="ARBA00022491"/>
    </source>
</evidence>
<feature type="region of interest" description="Disordered" evidence="12">
    <location>
        <begin position="132"/>
        <end position="172"/>
    </location>
</feature>
<organism evidence="14 15">
    <name type="scientific">Drosophila madeirensis</name>
    <name type="common">Fruit fly</name>
    <dbReference type="NCBI Taxonomy" id="30013"/>
    <lineage>
        <taxon>Eukaryota</taxon>
        <taxon>Metazoa</taxon>
        <taxon>Ecdysozoa</taxon>
        <taxon>Arthropoda</taxon>
        <taxon>Hexapoda</taxon>
        <taxon>Insecta</taxon>
        <taxon>Pterygota</taxon>
        <taxon>Neoptera</taxon>
        <taxon>Endopterygota</taxon>
        <taxon>Diptera</taxon>
        <taxon>Brachycera</taxon>
        <taxon>Muscomorpha</taxon>
        <taxon>Ephydroidea</taxon>
        <taxon>Drosophilidae</taxon>
        <taxon>Drosophila</taxon>
        <taxon>Sophophora</taxon>
    </lineage>
</organism>
<evidence type="ECO:0000256" key="7">
    <source>
        <dbReference type="ARBA" id="ARBA00023159"/>
    </source>
</evidence>
<dbReference type="EMBL" id="AP029265">
    <property type="protein sequence ID" value="BFF97094.1"/>
    <property type="molecule type" value="Genomic_DNA"/>
</dbReference>
<reference evidence="14 15" key="1">
    <citation type="submission" date="2024-02" db="EMBL/GenBank/DDBJ databases">
        <title>A chromosome-level genome assembly of Drosophila madeirensis, a fruit fly species endemic to Madeira island.</title>
        <authorList>
            <person name="Tomihara K."/>
            <person name="Llopart A."/>
            <person name="Yamamoto D."/>
        </authorList>
    </citation>
    <scope>NUCLEOTIDE SEQUENCE [LARGE SCALE GENOMIC DNA]</scope>
    <source>
        <strain evidence="14 15">RF1</strain>
    </source>
</reference>
<dbReference type="Proteomes" id="UP001500889">
    <property type="component" value="Chromosome J"/>
</dbReference>
<sequence length="172" mass="19685">MMTEISILRVTCTTLIHIFQDDGDSDTGLGSSRHTNTANFTQAEKRAHHNALERRRRDHIKESFTNLREAVPTLKGEKTPPQASRAQILKRTTECIQTMRKKINDNQKDIDEIKKQNIQLDQQIRAMEGAMNGDGYADLQSEDDVCSDDVEDEDLELPDSSRRNKKMKTFHA</sequence>
<dbReference type="PROSITE" id="PS50888">
    <property type="entry name" value="BHLH"/>
    <property type="match status" value="1"/>
</dbReference>
<evidence type="ECO:0000256" key="8">
    <source>
        <dbReference type="ARBA" id="ARBA00023163"/>
    </source>
</evidence>
<comment type="similarity">
    <text evidence="1">Belongs to the MAX family.</text>
</comment>
<dbReference type="Pfam" id="PF00010">
    <property type="entry name" value="HLH"/>
    <property type="match status" value="1"/>
</dbReference>
<dbReference type="GO" id="GO:0046983">
    <property type="term" value="F:protein dimerization activity"/>
    <property type="evidence" value="ECO:0007669"/>
    <property type="project" value="InterPro"/>
</dbReference>
<evidence type="ECO:0000256" key="6">
    <source>
        <dbReference type="ARBA" id="ARBA00023125"/>
    </source>
</evidence>
<keyword evidence="5" id="KW-0805">Transcription regulation</keyword>
<evidence type="ECO:0000256" key="2">
    <source>
        <dbReference type="ARBA" id="ARBA00017633"/>
    </source>
</evidence>
<name>A0AAU9FNG9_DROMD</name>
<dbReference type="CDD" id="cd11406">
    <property type="entry name" value="bHLHzip_Max"/>
    <property type="match status" value="1"/>
</dbReference>
<dbReference type="FunFam" id="4.10.280.10:FF:000023">
    <property type="entry name" value="MAX isoform 13"/>
    <property type="match status" value="1"/>
</dbReference>
<evidence type="ECO:0000313" key="14">
    <source>
        <dbReference type="EMBL" id="BFF97094.1"/>
    </source>
</evidence>
<proteinExistence type="inferred from homology"/>
<dbReference type="PANTHER" id="PTHR10328:SF3">
    <property type="entry name" value="PROTEIN MAX"/>
    <property type="match status" value="1"/>
</dbReference>
<protein>
    <recommendedName>
        <fullName evidence="2">Protein max</fullName>
    </recommendedName>
    <alternativeName>
        <fullName evidence="10">Myc-associated factor X</fullName>
    </alternativeName>
</protein>
<dbReference type="GO" id="GO:0090575">
    <property type="term" value="C:RNA polymerase II transcription regulator complex"/>
    <property type="evidence" value="ECO:0007669"/>
    <property type="project" value="TreeGrafter"/>
</dbReference>
<dbReference type="SMART" id="SM00353">
    <property type="entry name" value="HLH"/>
    <property type="match status" value="1"/>
</dbReference>
<dbReference type="GO" id="GO:0003700">
    <property type="term" value="F:DNA-binding transcription factor activity"/>
    <property type="evidence" value="ECO:0007669"/>
    <property type="project" value="TreeGrafter"/>
</dbReference>
<evidence type="ECO:0000256" key="10">
    <source>
        <dbReference type="ARBA" id="ARBA00029944"/>
    </source>
</evidence>
<feature type="compositionally biased region" description="Acidic residues" evidence="12">
    <location>
        <begin position="140"/>
        <end position="157"/>
    </location>
</feature>
<evidence type="ECO:0000256" key="11">
    <source>
        <dbReference type="SAM" id="Coils"/>
    </source>
</evidence>
<evidence type="ECO:0000256" key="9">
    <source>
        <dbReference type="ARBA" id="ARBA00023242"/>
    </source>
</evidence>
<evidence type="ECO:0000256" key="1">
    <source>
        <dbReference type="ARBA" id="ARBA00007628"/>
    </source>
</evidence>
<keyword evidence="8" id="KW-0804">Transcription</keyword>
<evidence type="ECO:0000256" key="4">
    <source>
        <dbReference type="ARBA" id="ARBA00022553"/>
    </source>
</evidence>
<keyword evidence="7" id="KW-0010">Activator</keyword>
<dbReference type="PANTHER" id="PTHR10328">
    <property type="entry name" value="PROTEIN MAX MYC-ASSOCIATED FACTOR X"/>
    <property type="match status" value="1"/>
</dbReference>
<keyword evidence="6" id="KW-0238">DNA-binding</keyword>
<feature type="compositionally biased region" description="Basic residues" evidence="12">
    <location>
        <begin position="163"/>
        <end position="172"/>
    </location>
</feature>
<evidence type="ECO:0000256" key="12">
    <source>
        <dbReference type="SAM" id="MobiDB-lite"/>
    </source>
</evidence>
<dbReference type="SUPFAM" id="SSF47459">
    <property type="entry name" value="HLH, helix-loop-helix DNA-binding domain"/>
    <property type="match status" value="1"/>
</dbReference>
<dbReference type="Gene3D" id="4.10.280.10">
    <property type="entry name" value="Helix-loop-helix DNA-binding domain"/>
    <property type="match status" value="1"/>
</dbReference>
<accession>A0AAU9FNG9</accession>
<keyword evidence="3" id="KW-0678">Repressor</keyword>
<dbReference type="InterPro" id="IPR036638">
    <property type="entry name" value="HLH_DNA-bd_sf"/>
</dbReference>
<evidence type="ECO:0000259" key="13">
    <source>
        <dbReference type="PROSITE" id="PS50888"/>
    </source>
</evidence>
<feature type="domain" description="BHLH" evidence="13">
    <location>
        <begin position="44"/>
        <end position="99"/>
    </location>
</feature>
<keyword evidence="15" id="KW-1185">Reference proteome</keyword>
<dbReference type="GO" id="GO:0003677">
    <property type="term" value="F:DNA binding"/>
    <property type="evidence" value="ECO:0007669"/>
    <property type="project" value="UniProtKB-KW"/>
</dbReference>
<dbReference type="AlphaFoldDB" id="A0AAU9FNG9"/>
<keyword evidence="11" id="KW-0175">Coiled coil</keyword>
<keyword evidence="9" id="KW-0539">Nucleus</keyword>
<gene>
    <name evidence="14" type="ORF">DMAD_05581</name>
</gene>
<dbReference type="GO" id="GO:0045944">
    <property type="term" value="P:positive regulation of transcription by RNA polymerase II"/>
    <property type="evidence" value="ECO:0007669"/>
    <property type="project" value="TreeGrafter"/>
</dbReference>
<evidence type="ECO:0000256" key="5">
    <source>
        <dbReference type="ARBA" id="ARBA00023015"/>
    </source>
</evidence>
<feature type="coiled-coil region" evidence="11">
    <location>
        <begin position="96"/>
        <end position="130"/>
    </location>
</feature>
<dbReference type="InterPro" id="IPR011598">
    <property type="entry name" value="bHLH_dom"/>
</dbReference>
<evidence type="ECO:0000313" key="15">
    <source>
        <dbReference type="Proteomes" id="UP001500889"/>
    </source>
</evidence>
<keyword evidence="4" id="KW-0597">Phosphoprotein</keyword>